<dbReference type="STRING" id="7370.A0A1I8NB57"/>
<dbReference type="GO" id="GO:0019432">
    <property type="term" value="P:triglyceride biosynthetic process"/>
    <property type="evidence" value="ECO:0007669"/>
    <property type="project" value="TreeGrafter"/>
</dbReference>
<gene>
    <name evidence="2" type="primary">101894625</name>
    <name evidence="4" type="synonym">LOC131805957</name>
</gene>
<dbReference type="PANTHER" id="PTHR31650">
    <property type="entry name" value="O-ACYLTRANSFERASE (WSD1-LIKE) FAMILY PROTEIN"/>
    <property type="match status" value="1"/>
</dbReference>
<reference evidence="2" key="1">
    <citation type="submission" date="2020-05" db="UniProtKB">
        <authorList>
            <consortium name="EnsemblMetazoa"/>
        </authorList>
    </citation>
    <scope>IDENTIFICATION</scope>
    <source>
        <strain evidence="2">Aabys</strain>
    </source>
</reference>
<dbReference type="Proteomes" id="UP001652621">
    <property type="component" value="Unplaced"/>
</dbReference>
<dbReference type="AlphaFoldDB" id="A0A1I8NB57"/>
<dbReference type="RefSeq" id="XP_058985752.1">
    <property type="nucleotide sequence ID" value="XM_059129769.1"/>
</dbReference>
<dbReference type="InterPro" id="IPR009721">
    <property type="entry name" value="O-acyltransferase_WSD1_C"/>
</dbReference>
<organism evidence="2">
    <name type="scientific">Musca domestica</name>
    <name type="common">House fly</name>
    <dbReference type="NCBI Taxonomy" id="7370"/>
    <lineage>
        <taxon>Eukaryota</taxon>
        <taxon>Metazoa</taxon>
        <taxon>Ecdysozoa</taxon>
        <taxon>Arthropoda</taxon>
        <taxon>Hexapoda</taxon>
        <taxon>Insecta</taxon>
        <taxon>Pterygota</taxon>
        <taxon>Neoptera</taxon>
        <taxon>Endopterygota</taxon>
        <taxon>Diptera</taxon>
        <taxon>Brachycera</taxon>
        <taxon>Muscomorpha</taxon>
        <taxon>Muscoidea</taxon>
        <taxon>Muscidae</taxon>
        <taxon>Musca</taxon>
    </lineage>
</organism>
<proteinExistence type="predicted"/>
<evidence type="ECO:0000313" key="4">
    <source>
        <dbReference type="RefSeq" id="XP_058985752.1"/>
    </source>
</evidence>
<evidence type="ECO:0000259" key="1">
    <source>
        <dbReference type="Pfam" id="PF06974"/>
    </source>
</evidence>
<evidence type="ECO:0000313" key="3">
    <source>
        <dbReference type="Proteomes" id="UP001652621"/>
    </source>
</evidence>
<dbReference type="KEGG" id="mde:101894625"/>
<dbReference type="VEuPathDB" id="VectorBase:MDOMA2_004731"/>
<dbReference type="GO" id="GO:0005886">
    <property type="term" value="C:plasma membrane"/>
    <property type="evidence" value="ECO:0007669"/>
    <property type="project" value="TreeGrafter"/>
</dbReference>
<dbReference type="InterPro" id="IPR045034">
    <property type="entry name" value="O-acyltransferase_WSD1-like"/>
</dbReference>
<dbReference type="PANTHER" id="PTHR31650:SF23">
    <property type="entry name" value="GH11223P"/>
    <property type="match status" value="1"/>
</dbReference>
<evidence type="ECO:0000313" key="2">
    <source>
        <dbReference type="EnsemblMetazoa" id="MDOA013447-PA"/>
    </source>
</evidence>
<dbReference type="Pfam" id="PF06974">
    <property type="entry name" value="WS_DGAT_C"/>
    <property type="match status" value="1"/>
</dbReference>
<keyword evidence="3" id="KW-1185">Reference proteome</keyword>
<feature type="domain" description="O-acyltransferase WSD1 C-terminal" evidence="1">
    <location>
        <begin position="562"/>
        <end position="702"/>
    </location>
</feature>
<sequence length="706" mass="81770">MEKIWNELKYFLKALLCFLAACLLVPLLLIVFVCVHYSNAFVYYILSIKYPELQISKTKKIRSFIDTPRNAGIFNFLLQIKGPCDFEAIRKHYDENLTGAREKTGHLKFPKLRQKLMNCWGHYGWVKDNSSFNLNNHILLNKATYRGSPVHDGNLQDFVSTLVEKYIPSDLPQWQVIVIPIASNKSALNVDATDEETSNSAQEEQHYYILLKIHHLIIAEEDDLHISEMLMLRDNSEKPIIEIGGYTQNISKTKSLSYFIRKPEHIERLLKYLMRVVVNQWNKFIYEFESLETPDDTSGIQITNISQLLSLLLIVAVNVMINYWKSVVVMKRKSNRYQKHLTPSEGKIKVIRRLLAKEAEQRHLSWPTAKLAIQNSLQPSNLTKTWATLVWKANVNSVLALPYRIFCELMAMRDLIMKGETTLSTTYSGRLSIFLPLLIYAQMEFLRICYEIFKAPVNIFEEFVQYPSREINKLNKMSYSGRKIASFSKPIDAQQLRERVAFSDEVRESDYVLSCLSGAIRDYLELYSTEVAIPKMLNTTCRTMAKGYFTDNLDDKSDYIGGVVFLPLPLKVPDREHARQIHSIIEQIRRKQVMIYLASMGQTKYDMLTSIFPRVLTKICINYFSSNFPITITEIYGESSDFETTWGQTVEDVLLFRPPQSKTCLSLNVHHFGDRYRLAVMADTQLGPDHSKIVRAFENYMESVIL</sequence>
<dbReference type="OrthoDB" id="8196708at2759"/>
<dbReference type="VEuPathDB" id="VectorBase:MDOA013447"/>
<dbReference type="eggNOG" id="ENOG502RUH3">
    <property type="taxonomic scope" value="Eukaryota"/>
</dbReference>
<dbReference type="EnsemblMetazoa" id="MDOA013447-RA">
    <property type="protein sequence ID" value="MDOA013447-PA"/>
    <property type="gene ID" value="MDOA013447"/>
</dbReference>
<name>A0A1I8NB57_MUSDO</name>
<dbReference type="RefSeq" id="XP_005190710.2">
    <property type="nucleotide sequence ID" value="XM_005190653.4"/>
</dbReference>
<accession>A0A1I8NB57</accession>
<dbReference type="GO" id="GO:0008374">
    <property type="term" value="F:O-acyltransferase activity"/>
    <property type="evidence" value="ECO:0007669"/>
    <property type="project" value="InterPro"/>
</dbReference>
<protein>
    <submittedName>
        <fullName evidence="4">Uncharacterized protein LOC131805957</fullName>
    </submittedName>
</protein>
<reference evidence="4" key="2">
    <citation type="submission" date="2025-05" db="UniProtKB">
        <authorList>
            <consortium name="RefSeq"/>
        </authorList>
    </citation>
    <scope>IDENTIFICATION</scope>
    <source>
        <strain evidence="4">Aabys</strain>
        <tissue evidence="4">Whole body</tissue>
    </source>
</reference>